<dbReference type="Proteomes" id="UP000288024">
    <property type="component" value="Unassembled WGS sequence"/>
</dbReference>
<accession>A0A3S2W1H5</accession>
<dbReference type="EMBL" id="RZTZ01000014">
    <property type="protein sequence ID" value="RVT57992.1"/>
    <property type="molecule type" value="Genomic_DNA"/>
</dbReference>
<evidence type="ECO:0000313" key="1">
    <source>
        <dbReference type="EMBL" id="RVT57992.1"/>
    </source>
</evidence>
<keyword evidence="2" id="KW-1185">Reference proteome</keyword>
<evidence type="ECO:0000313" key="2">
    <source>
        <dbReference type="Proteomes" id="UP000288024"/>
    </source>
</evidence>
<name>A0A3S2W1H5_9BACI</name>
<gene>
    <name evidence="1" type="ORF">EM808_23360</name>
</gene>
<organism evidence="1 2">
    <name type="scientific">Niallia taxi</name>
    <dbReference type="NCBI Taxonomy" id="2499688"/>
    <lineage>
        <taxon>Bacteria</taxon>
        <taxon>Bacillati</taxon>
        <taxon>Bacillota</taxon>
        <taxon>Bacilli</taxon>
        <taxon>Bacillales</taxon>
        <taxon>Bacillaceae</taxon>
        <taxon>Niallia</taxon>
    </lineage>
</organism>
<reference evidence="1 2" key="1">
    <citation type="submission" date="2019-01" db="EMBL/GenBank/DDBJ databases">
        <title>Bacillus sp. M5HDSG1-1, whole genome shotgun sequence.</title>
        <authorList>
            <person name="Tuo L."/>
        </authorList>
    </citation>
    <scope>NUCLEOTIDE SEQUENCE [LARGE SCALE GENOMIC DNA]</scope>
    <source>
        <strain evidence="1 2">M5HDSG1-1</strain>
    </source>
</reference>
<protein>
    <submittedName>
        <fullName evidence="1">Uncharacterized protein</fullName>
    </submittedName>
</protein>
<comment type="caution">
    <text evidence="1">The sequence shown here is derived from an EMBL/GenBank/DDBJ whole genome shotgun (WGS) entry which is preliminary data.</text>
</comment>
<sequence length="71" mass="8506">MKEYIVYFTYGDNERRSLIIRHNHLSNATGFILKNQWIQDSVSGEYFNFDKVLSFSVEEAPNERERITSDW</sequence>
<dbReference type="GeneID" id="87617848"/>
<proteinExistence type="predicted"/>
<dbReference type="RefSeq" id="WP_127741345.1">
    <property type="nucleotide sequence ID" value="NZ_CAJCKN010000063.1"/>
</dbReference>
<dbReference type="AlphaFoldDB" id="A0A3S2W1H5"/>